<proteinExistence type="predicted"/>
<evidence type="ECO:0000313" key="1">
    <source>
        <dbReference type="EMBL" id="QHN75879.1"/>
    </source>
</evidence>
<name>A0A6B9V3M6_ARAHY</name>
<dbReference type="AlphaFoldDB" id="A0A6B9V3M6"/>
<evidence type="ECO:0000313" key="2">
    <source>
        <dbReference type="Proteomes" id="UP000464620"/>
    </source>
</evidence>
<protein>
    <submittedName>
        <fullName evidence="1">Uncharacterized protein</fullName>
    </submittedName>
</protein>
<organism evidence="1 2">
    <name type="scientific">Arachis hypogaea</name>
    <name type="common">Peanut</name>
    <dbReference type="NCBI Taxonomy" id="3818"/>
    <lineage>
        <taxon>Eukaryota</taxon>
        <taxon>Viridiplantae</taxon>
        <taxon>Streptophyta</taxon>
        <taxon>Embryophyta</taxon>
        <taxon>Tracheophyta</taxon>
        <taxon>Spermatophyta</taxon>
        <taxon>Magnoliopsida</taxon>
        <taxon>eudicotyledons</taxon>
        <taxon>Gunneridae</taxon>
        <taxon>Pentapetalae</taxon>
        <taxon>rosids</taxon>
        <taxon>fabids</taxon>
        <taxon>Fabales</taxon>
        <taxon>Fabaceae</taxon>
        <taxon>Papilionoideae</taxon>
        <taxon>50 kb inversion clade</taxon>
        <taxon>dalbergioids sensu lato</taxon>
        <taxon>Dalbergieae</taxon>
        <taxon>Pterocarpus clade</taxon>
        <taxon>Arachis</taxon>
    </lineage>
</organism>
<sequence length="156" mass="17708">MRLSAVRKKELTVMEGVEWRWSVLQLGKRLVKKIEDDGRGSEFFLASSRDEEQLVKVTVAVDAASSRKNSGSEELMVVWLIWSDYDGTLSSNFESSSTGAYKHYPTAKWVVMSQKKKNKHNQAYRIIGTKTAGQIRSHAEKFFTKGNGYLLILIIC</sequence>
<dbReference type="Proteomes" id="UP000464620">
    <property type="component" value="Chromosome B09"/>
</dbReference>
<reference evidence="1 2" key="1">
    <citation type="submission" date="2020-01" db="EMBL/GenBank/DDBJ databases">
        <title>Genome sequence of Arachis hypogaea, cultivar Shitouqi.</title>
        <authorList>
            <person name="Zhuang W."/>
            <person name="Chen H."/>
            <person name="Varshney R."/>
            <person name="Wang D."/>
            <person name="Ming R."/>
        </authorList>
    </citation>
    <scope>NUCLEOTIDE SEQUENCE [LARGE SCALE GENOMIC DNA]</scope>
    <source>
        <tissue evidence="1">Young leaf</tissue>
    </source>
</reference>
<dbReference type="EMBL" id="CP031001">
    <property type="protein sequence ID" value="QHN75879.1"/>
    <property type="molecule type" value="Genomic_DNA"/>
</dbReference>
<gene>
    <name evidence="1" type="ORF">DS421_19g639150</name>
</gene>
<accession>A0A6B9V3M6</accession>